<dbReference type="Gene3D" id="2.40.150.20">
    <property type="entry name" value="Ribosomal protein L14"/>
    <property type="match status" value="1"/>
</dbReference>
<dbReference type="GO" id="GO:0070180">
    <property type="term" value="F:large ribosomal subunit rRNA binding"/>
    <property type="evidence" value="ECO:0007669"/>
    <property type="project" value="TreeGrafter"/>
</dbReference>
<comment type="similarity">
    <text evidence="1 6">Belongs to the universal ribosomal protein uL14 family.</text>
</comment>
<organism evidence="7">
    <name type="scientific">Hydnora visseri</name>
    <name type="common">Visser's hydnora</name>
    <name type="synonym">Subterranean holoparasitic plant</name>
    <dbReference type="NCBI Taxonomy" id="1329980"/>
    <lineage>
        <taxon>Eukaryota</taxon>
        <taxon>Viridiplantae</taxon>
        <taxon>Streptophyta</taxon>
        <taxon>Embryophyta</taxon>
        <taxon>Tracheophyta</taxon>
        <taxon>Spermatophyta</taxon>
        <taxon>Magnoliopsida</taxon>
        <taxon>Magnoliidae</taxon>
        <taxon>Piperales</taxon>
        <taxon>Hydnoraceae</taxon>
        <taxon>Hydnora</taxon>
    </lineage>
</organism>
<dbReference type="GeneID" id="26900243"/>
<dbReference type="InterPro" id="IPR005745">
    <property type="entry name" value="Ribosomal_uL14_bac-type"/>
</dbReference>
<proteinExistence type="inferred from homology"/>
<sequence length="124" mass="14030">MIQRQTYLLVIDNSGAHKLMCINKLGVSNNCKYAHIGDIVISVIKETRRHNPTIEKSEIVRAVIVRTCKEIKRNSGITLKFNDNAAVIIDKNKNPKGTRIFGIITQELRKLKFTKLISLASEIL</sequence>
<keyword evidence="7" id="KW-0934">Plastid</keyword>
<evidence type="ECO:0000256" key="6">
    <source>
        <dbReference type="RuleBase" id="RU003949"/>
    </source>
</evidence>
<dbReference type="GO" id="GO:0003735">
    <property type="term" value="F:structural constituent of ribosome"/>
    <property type="evidence" value="ECO:0007669"/>
    <property type="project" value="InterPro"/>
</dbReference>
<keyword evidence="4 6" id="KW-0689">Ribosomal protein</keyword>
<name>A0A109YLC9_HYDVS</name>
<reference evidence="7" key="1">
    <citation type="journal article" date="2016" name="Genome Biol. Evol.">
        <title>Detecting and Characterizing the Highly Divergent Plastid Genome of the Nonphotosynthetic Parasitic Plant Hydnora visseri (Hydnoraceae).</title>
        <authorList>
            <person name="Naumann J."/>
            <person name="Der J.P."/>
            <person name="Wafula E.K."/>
            <person name="Jones S.S."/>
            <person name="Wagner S.T."/>
            <person name="Honaas L.A."/>
            <person name="Ralph P.E."/>
            <person name="Bolin J.F."/>
            <person name="Maass E."/>
            <person name="Neinhuis C."/>
            <person name="Wanke S."/>
            <person name="dePamphilis C.W."/>
        </authorList>
    </citation>
    <scope>NUCLEOTIDE SEQUENCE</scope>
</reference>
<dbReference type="InterPro" id="IPR019972">
    <property type="entry name" value="Ribosomal_uL14_CS"/>
</dbReference>
<evidence type="ECO:0000256" key="1">
    <source>
        <dbReference type="ARBA" id="ARBA00010745"/>
    </source>
</evidence>
<evidence type="ECO:0000313" key="7">
    <source>
        <dbReference type="EMBL" id="ALZ49987.1"/>
    </source>
</evidence>
<accession>A0A109YLC9</accession>
<dbReference type="PANTHER" id="PTHR11761">
    <property type="entry name" value="50S/60S RIBOSOMAL PROTEIN L14/L23"/>
    <property type="match status" value="1"/>
</dbReference>
<dbReference type="RefSeq" id="YP_009231669.1">
    <property type="nucleotide sequence ID" value="NC_029358.1"/>
</dbReference>
<geneLocation type="plastid" evidence="7"/>
<evidence type="ECO:0000256" key="4">
    <source>
        <dbReference type="ARBA" id="ARBA00022980"/>
    </source>
</evidence>
<keyword evidence="3" id="KW-0694">RNA-binding</keyword>
<dbReference type="PANTHER" id="PTHR11761:SF3">
    <property type="entry name" value="LARGE RIBOSOMAL SUBUNIT PROTEIN UL14M"/>
    <property type="match status" value="1"/>
</dbReference>
<protein>
    <submittedName>
        <fullName evidence="7">Ribosomal protein L14</fullName>
    </submittedName>
</protein>
<dbReference type="AlphaFoldDB" id="A0A109YLC9"/>
<evidence type="ECO:0000256" key="5">
    <source>
        <dbReference type="ARBA" id="ARBA00023274"/>
    </source>
</evidence>
<dbReference type="HAMAP" id="MF_01367">
    <property type="entry name" value="Ribosomal_uL14"/>
    <property type="match status" value="1"/>
</dbReference>
<dbReference type="Pfam" id="PF00238">
    <property type="entry name" value="Ribosomal_L14"/>
    <property type="match status" value="1"/>
</dbReference>
<evidence type="ECO:0000256" key="3">
    <source>
        <dbReference type="ARBA" id="ARBA00022884"/>
    </source>
</evidence>
<dbReference type="CDD" id="cd00337">
    <property type="entry name" value="Ribosomal_uL14"/>
    <property type="match status" value="1"/>
</dbReference>
<gene>
    <name evidence="7" type="primary">rpl14</name>
    <name evidence="7" type="ORF">AP062_011</name>
</gene>
<dbReference type="InterPro" id="IPR000218">
    <property type="entry name" value="Ribosomal_uL14"/>
</dbReference>
<dbReference type="GO" id="GO:0022625">
    <property type="term" value="C:cytosolic large ribosomal subunit"/>
    <property type="evidence" value="ECO:0007669"/>
    <property type="project" value="TreeGrafter"/>
</dbReference>
<dbReference type="GO" id="GO:0006412">
    <property type="term" value="P:translation"/>
    <property type="evidence" value="ECO:0007669"/>
    <property type="project" value="InterPro"/>
</dbReference>
<keyword evidence="5 6" id="KW-0687">Ribonucleoprotein</keyword>
<dbReference type="PROSITE" id="PS00049">
    <property type="entry name" value="RIBOSOMAL_L14"/>
    <property type="match status" value="1"/>
</dbReference>
<evidence type="ECO:0000256" key="2">
    <source>
        <dbReference type="ARBA" id="ARBA00022730"/>
    </source>
</evidence>
<dbReference type="SUPFAM" id="SSF50193">
    <property type="entry name" value="Ribosomal protein L14"/>
    <property type="match status" value="1"/>
</dbReference>
<dbReference type="SMART" id="SM01374">
    <property type="entry name" value="Ribosomal_L14"/>
    <property type="match status" value="1"/>
</dbReference>
<dbReference type="EMBL" id="KT970098">
    <property type="protein sequence ID" value="ALZ49987.1"/>
    <property type="molecule type" value="Genomic_DNA"/>
</dbReference>
<dbReference type="InterPro" id="IPR036853">
    <property type="entry name" value="Ribosomal_uL14_sf"/>
</dbReference>
<dbReference type="NCBIfam" id="TIGR01067">
    <property type="entry name" value="rplN_bact"/>
    <property type="match status" value="1"/>
</dbReference>
<keyword evidence="2" id="KW-0699">rRNA-binding</keyword>